<dbReference type="EMBL" id="MEHA01000043">
    <property type="protein sequence ID" value="ODR39294.1"/>
    <property type="molecule type" value="Genomic_DNA"/>
</dbReference>
<dbReference type="PANTHER" id="PTHR46558">
    <property type="entry name" value="TRACRIPTIONAL REGULATORY PROTEIN-RELATED-RELATED"/>
    <property type="match status" value="1"/>
</dbReference>
<reference evidence="3 4" key="1">
    <citation type="submission" date="2016-08" db="EMBL/GenBank/DDBJ databases">
        <authorList>
            <person name="Seilhamer J.J."/>
        </authorList>
    </citation>
    <scope>NUCLEOTIDE SEQUENCE [LARGE SCALE GENOMIC DNA]</scope>
    <source>
        <strain evidence="3 4">NML150140-1</strain>
    </source>
</reference>
<dbReference type="Proteomes" id="UP000094271">
    <property type="component" value="Unassembled WGS sequence"/>
</dbReference>
<feature type="domain" description="HTH cro/C1-type" evidence="2">
    <location>
        <begin position="19"/>
        <end position="73"/>
    </location>
</feature>
<evidence type="ECO:0000256" key="1">
    <source>
        <dbReference type="ARBA" id="ARBA00023125"/>
    </source>
</evidence>
<evidence type="ECO:0000313" key="3">
    <source>
        <dbReference type="EMBL" id="ODR39294.1"/>
    </source>
</evidence>
<dbReference type="PROSITE" id="PS50943">
    <property type="entry name" value="HTH_CROC1"/>
    <property type="match status" value="1"/>
</dbReference>
<dbReference type="InterPro" id="IPR001387">
    <property type="entry name" value="Cro/C1-type_HTH"/>
</dbReference>
<dbReference type="Gene3D" id="1.10.260.40">
    <property type="entry name" value="lambda repressor-like DNA-binding domains"/>
    <property type="match status" value="1"/>
</dbReference>
<sequence length="117" mass="14062">MSNDNDKCQEYQKNMGKRLRKIRKENALSQDDVADALGICTKQYQRYEYGDSAISCEKLSILEEAFHFDVRYIVTGKREQIDIDRYVVNMPWKEKRDFFERMARYVLRILYNTEKGE</sequence>
<dbReference type="GO" id="GO:0003677">
    <property type="term" value="F:DNA binding"/>
    <property type="evidence" value="ECO:0007669"/>
    <property type="project" value="UniProtKB-KW"/>
</dbReference>
<dbReference type="PANTHER" id="PTHR46558:SF11">
    <property type="entry name" value="HTH-TYPE TRANSCRIPTIONAL REGULATOR XRE"/>
    <property type="match status" value="1"/>
</dbReference>
<dbReference type="SUPFAM" id="SSF47413">
    <property type="entry name" value="lambda repressor-like DNA-binding domains"/>
    <property type="match status" value="1"/>
</dbReference>
<dbReference type="AlphaFoldDB" id="A0A1E3U6X9"/>
<comment type="caution">
    <text evidence="3">The sequence shown here is derived from an EMBL/GenBank/DDBJ whole genome shotgun (WGS) entry which is preliminary data.</text>
</comment>
<protein>
    <recommendedName>
        <fullName evidence="2">HTH cro/C1-type domain-containing protein</fullName>
    </recommendedName>
</protein>
<organism evidence="3 4">
    <name type="scientific">Eisenbergiella tayi</name>
    <dbReference type="NCBI Taxonomy" id="1432052"/>
    <lineage>
        <taxon>Bacteria</taxon>
        <taxon>Bacillati</taxon>
        <taxon>Bacillota</taxon>
        <taxon>Clostridia</taxon>
        <taxon>Lachnospirales</taxon>
        <taxon>Lachnospiraceae</taxon>
        <taxon>Eisenbergiella</taxon>
    </lineage>
</organism>
<dbReference type="OrthoDB" id="8115576at2"/>
<evidence type="ECO:0000313" key="4">
    <source>
        <dbReference type="Proteomes" id="UP000094271"/>
    </source>
</evidence>
<dbReference type="CDD" id="cd00093">
    <property type="entry name" value="HTH_XRE"/>
    <property type="match status" value="1"/>
</dbReference>
<dbReference type="SMART" id="SM00530">
    <property type="entry name" value="HTH_XRE"/>
    <property type="match status" value="1"/>
</dbReference>
<keyword evidence="1" id="KW-0238">DNA-binding</keyword>
<evidence type="ECO:0000259" key="2">
    <source>
        <dbReference type="PROSITE" id="PS50943"/>
    </source>
</evidence>
<accession>A0A1E3U6X9</accession>
<gene>
    <name evidence="3" type="ORF">BEI59_33230</name>
</gene>
<name>A0A1E3U6X9_9FIRM</name>
<dbReference type="RefSeq" id="WP_069432372.1">
    <property type="nucleotide sequence ID" value="NZ_MEHA01000043.1"/>
</dbReference>
<dbReference type="InterPro" id="IPR010982">
    <property type="entry name" value="Lambda_DNA-bd_dom_sf"/>
</dbReference>
<dbReference type="Pfam" id="PF01381">
    <property type="entry name" value="HTH_3"/>
    <property type="match status" value="1"/>
</dbReference>
<proteinExistence type="predicted"/>